<gene>
    <name evidence="2" type="ORF">FOZ76_14255</name>
</gene>
<dbReference type="Gene3D" id="2.60.120.10">
    <property type="entry name" value="Jelly Rolls"/>
    <property type="match status" value="1"/>
</dbReference>
<dbReference type="InterPro" id="IPR014710">
    <property type="entry name" value="RmlC-like_jellyroll"/>
</dbReference>
<evidence type="ECO:0000313" key="3">
    <source>
        <dbReference type="Proteomes" id="UP000318405"/>
    </source>
</evidence>
<organism evidence="2 3">
    <name type="scientific">Verticiella sediminum</name>
    <dbReference type="NCBI Taxonomy" id="1247510"/>
    <lineage>
        <taxon>Bacteria</taxon>
        <taxon>Pseudomonadati</taxon>
        <taxon>Pseudomonadota</taxon>
        <taxon>Betaproteobacteria</taxon>
        <taxon>Burkholderiales</taxon>
        <taxon>Alcaligenaceae</taxon>
        <taxon>Verticiella</taxon>
    </lineage>
</organism>
<dbReference type="EMBL" id="VLTJ01000028">
    <property type="protein sequence ID" value="TSH93416.1"/>
    <property type="molecule type" value="Genomic_DNA"/>
</dbReference>
<evidence type="ECO:0000313" key="2">
    <source>
        <dbReference type="EMBL" id="TSH93416.1"/>
    </source>
</evidence>
<name>A0A556AKK8_9BURK</name>
<keyword evidence="3" id="KW-1185">Reference proteome</keyword>
<dbReference type="OrthoDB" id="9798585at2"/>
<feature type="domain" description="Cupin type-2" evidence="1">
    <location>
        <begin position="48"/>
        <end position="103"/>
    </location>
</feature>
<evidence type="ECO:0000259" key="1">
    <source>
        <dbReference type="Pfam" id="PF07883"/>
    </source>
</evidence>
<proteinExistence type="predicted"/>
<comment type="caution">
    <text evidence="2">The sequence shown here is derived from an EMBL/GenBank/DDBJ whole genome shotgun (WGS) entry which is preliminary data.</text>
</comment>
<reference evidence="2 3" key="1">
    <citation type="submission" date="2019-07" db="EMBL/GenBank/DDBJ databases">
        <title>Qingshengfaniella alkalisoli gen. nov., sp. nov., isolated from saline soil.</title>
        <authorList>
            <person name="Xu L."/>
            <person name="Huang X.-X."/>
            <person name="Sun J.-Q."/>
        </authorList>
    </citation>
    <scope>NUCLEOTIDE SEQUENCE [LARGE SCALE GENOMIC DNA]</scope>
    <source>
        <strain evidence="2 3">DSM 27279</strain>
    </source>
</reference>
<sequence length="111" mass="12203">MTNLITDLPDARTGEVFEDLAKLPGGARIERIVSLGQASPPGFWYDQAWDEWVVVLDGWARLRLAGEAEARLLAPGDHVHLPAHCRHRVDATAPDRPTVWVAVHAPPARGK</sequence>
<protein>
    <submittedName>
        <fullName evidence="2">Cupin domain-containing protein</fullName>
    </submittedName>
</protein>
<dbReference type="RefSeq" id="WP_143948934.1">
    <property type="nucleotide sequence ID" value="NZ_BAABMB010000006.1"/>
</dbReference>
<dbReference type="Pfam" id="PF07883">
    <property type="entry name" value="Cupin_2"/>
    <property type="match status" value="1"/>
</dbReference>
<dbReference type="SUPFAM" id="SSF51182">
    <property type="entry name" value="RmlC-like cupins"/>
    <property type="match status" value="1"/>
</dbReference>
<dbReference type="InterPro" id="IPR013096">
    <property type="entry name" value="Cupin_2"/>
</dbReference>
<accession>A0A556AKK8</accession>
<dbReference type="Proteomes" id="UP000318405">
    <property type="component" value="Unassembled WGS sequence"/>
</dbReference>
<dbReference type="AlphaFoldDB" id="A0A556AKK8"/>
<dbReference type="CDD" id="cd06981">
    <property type="entry name" value="cupin_reut_a1446"/>
    <property type="match status" value="1"/>
</dbReference>
<dbReference type="InterPro" id="IPR011051">
    <property type="entry name" value="RmlC_Cupin_sf"/>
</dbReference>